<evidence type="ECO:0000313" key="2">
    <source>
        <dbReference type="Proteomes" id="UP000290289"/>
    </source>
</evidence>
<dbReference type="AlphaFoldDB" id="A0A498HMI0"/>
<organism evidence="1 2">
    <name type="scientific">Malus domestica</name>
    <name type="common">Apple</name>
    <name type="synonym">Pyrus malus</name>
    <dbReference type="NCBI Taxonomy" id="3750"/>
    <lineage>
        <taxon>Eukaryota</taxon>
        <taxon>Viridiplantae</taxon>
        <taxon>Streptophyta</taxon>
        <taxon>Embryophyta</taxon>
        <taxon>Tracheophyta</taxon>
        <taxon>Spermatophyta</taxon>
        <taxon>Magnoliopsida</taxon>
        <taxon>eudicotyledons</taxon>
        <taxon>Gunneridae</taxon>
        <taxon>Pentapetalae</taxon>
        <taxon>rosids</taxon>
        <taxon>fabids</taxon>
        <taxon>Rosales</taxon>
        <taxon>Rosaceae</taxon>
        <taxon>Amygdaloideae</taxon>
        <taxon>Maleae</taxon>
        <taxon>Malus</taxon>
    </lineage>
</organism>
<evidence type="ECO:0000313" key="1">
    <source>
        <dbReference type="EMBL" id="RXH72676.1"/>
    </source>
</evidence>
<reference evidence="1 2" key="1">
    <citation type="submission" date="2018-10" db="EMBL/GenBank/DDBJ databases">
        <title>A high-quality apple genome assembly.</title>
        <authorList>
            <person name="Hu J."/>
        </authorList>
    </citation>
    <scope>NUCLEOTIDE SEQUENCE [LARGE SCALE GENOMIC DNA]</scope>
    <source>
        <strain evidence="2">cv. HFTH1</strain>
        <tissue evidence="1">Young leaf</tissue>
    </source>
</reference>
<accession>A0A498HMI0</accession>
<dbReference type="Proteomes" id="UP000290289">
    <property type="component" value="Chromosome 15"/>
</dbReference>
<proteinExistence type="predicted"/>
<sequence>MSTSYNTRLFGNSLASNSIETPRLGESIPRIGDPLGCSHVSFQKQNHEGVVRAQRGQYCAMAEPVCDVTIFF</sequence>
<keyword evidence="2" id="KW-1185">Reference proteome</keyword>
<name>A0A498HMI0_MALDO</name>
<comment type="caution">
    <text evidence="1">The sequence shown here is derived from an EMBL/GenBank/DDBJ whole genome shotgun (WGS) entry which is preliminary data.</text>
</comment>
<gene>
    <name evidence="1" type="ORF">DVH24_012360</name>
</gene>
<dbReference type="EMBL" id="RDQH01000341">
    <property type="protein sequence ID" value="RXH72676.1"/>
    <property type="molecule type" value="Genomic_DNA"/>
</dbReference>
<protein>
    <submittedName>
        <fullName evidence="1">Uncharacterized protein</fullName>
    </submittedName>
</protein>